<dbReference type="Proteomes" id="UP000721415">
    <property type="component" value="Unassembled WGS sequence"/>
</dbReference>
<dbReference type="Gene3D" id="3.40.630.30">
    <property type="match status" value="1"/>
</dbReference>
<dbReference type="Pfam" id="PF00583">
    <property type="entry name" value="Acetyltransf_1"/>
    <property type="match status" value="1"/>
</dbReference>
<dbReference type="RefSeq" id="WP_197115324.1">
    <property type="nucleotide sequence ID" value="NZ_JACBXQ010000003.1"/>
</dbReference>
<evidence type="ECO:0000259" key="1">
    <source>
        <dbReference type="PROSITE" id="PS51186"/>
    </source>
</evidence>
<dbReference type="PANTHER" id="PTHR43415:SF3">
    <property type="entry name" value="GNAT-FAMILY ACETYLTRANSFERASE"/>
    <property type="match status" value="1"/>
</dbReference>
<feature type="domain" description="N-acetyltransferase" evidence="1">
    <location>
        <begin position="20"/>
        <end position="185"/>
    </location>
</feature>
<dbReference type="InterPro" id="IPR016181">
    <property type="entry name" value="Acyl_CoA_acyltransferase"/>
</dbReference>
<dbReference type="PROSITE" id="PS51186">
    <property type="entry name" value="GNAT"/>
    <property type="match status" value="1"/>
</dbReference>
<reference evidence="2 3" key="1">
    <citation type="submission" date="2020-07" db="EMBL/GenBank/DDBJ databases">
        <title>Facklamia lactis sp. nov., isolated from raw milk.</title>
        <authorList>
            <person name="Doll E.V."/>
            <person name="Huptas C."/>
            <person name="Staib L."/>
            <person name="Wenning M."/>
            <person name="Scherer S."/>
        </authorList>
    </citation>
    <scope>NUCLEOTIDE SEQUENCE [LARGE SCALE GENOMIC DNA]</scope>
    <source>
        <strain evidence="2 3">DSM 111018</strain>
    </source>
</reference>
<name>A0ABS0LST6_9LACT</name>
<protein>
    <submittedName>
        <fullName evidence="2">GNAT family N-acetyltransferase</fullName>
    </submittedName>
</protein>
<accession>A0ABS0LST6</accession>
<dbReference type="PANTHER" id="PTHR43415">
    <property type="entry name" value="SPERMIDINE N(1)-ACETYLTRANSFERASE"/>
    <property type="match status" value="1"/>
</dbReference>
<dbReference type="SUPFAM" id="SSF55729">
    <property type="entry name" value="Acyl-CoA N-acyltransferases (Nat)"/>
    <property type="match status" value="1"/>
</dbReference>
<evidence type="ECO:0000313" key="2">
    <source>
        <dbReference type="EMBL" id="MBG9986401.1"/>
    </source>
</evidence>
<dbReference type="EMBL" id="JACBXQ010000003">
    <property type="protein sequence ID" value="MBG9986401.1"/>
    <property type="molecule type" value="Genomic_DNA"/>
</dbReference>
<dbReference type="CDD" id="cd04301">
    <property type="entry name" value="NAT_SF"/>
    <property type="match status" value="1"/>
</dbReference>
<gene>
    <name evidence="2" type="ORF">HZY91_05780</name>
</gene>
<dbReference type="InterPro" id="IPR000182">
    <property type="entry name" value="GNAT_dom"/>
</dbReference>
<organism evidence="2 3">
    <name type="scientific">Facklamia lactis</name>
    <dbReference type="NCBI Taxonomy" id="2749967"/>
    <lineage>
        <taxon>Bacteria</taxon>
        <taxon>Bacillati</taxon>
        <taxon>Bacillota</taxon>
        <taxon>Bacilli</taxon>
        <taxon>Lactobacillales</taxon>
        <taxon>Aerococcaceae</taxon>
        <taxon>Facklamia</taxon>
    </lineage>
</organism>
<comment type="caution">
    <text evidence="2">The sequence shown here is derived from an EMBL/GenBank/DDBJ whole genome shotgun (WGS) entry which is preliminary data.</text>
</comment>
<proteinExistence type="predicted"/>
<keyword evidence="3" id="KW-1185">Reference proteome</keyword>
<evidence type="ECO:0000313" key="3">
    <source>
        <dbReference type="Proteomes" id="UP000721415"/>
    </source>
</evidence>
<sequence length="185" mass="20907">MVDGNQRISAQTFDVEEIITTIRQAEPIDARAILGLMRHVGRDTKYLTFGPEGSFLNVKQERQLIEQYAQAERSILLVIEVDEQIIGIANLAVLDNDKQSHVAEVGISIIKEYWGYGIGRIALESLIEFATSVGIMVLTLEVVIENQRAINLYKRLGFEIKGTLSKRLRSGQLYFDSYVMEKILC</sequence>